<proteinExistence type="predicted"/>
<sequence length="78" mass="8706">MIEIDGAVDDRDLHRGVAARRFLPQGSQTSDVGNWIHEINPDRPAANPCSQSIFRGNLLSRSDPAERQVVALVQLWQL</sequence>
<gene>
    <name evidence="1" type="ORF">JOH49_001718</name>
</gene>
<protein>
    <submittedName>
        <fullName evidence="1">Uncharacterized protein</fullName>
    </submittedName>
</protein>
<dbReference type="Proteomes" id="UP000673383">
    <property type="component" value="Unassembled WGS sequence"/>
</dbReference>
<name>A0A8I2BYK2_BRAEL</name>
<organism evidence="1 2">
    <name type="scientific">Bradyrhizobium elkanii</name>
    <dbReference type="NCBI Taxonomy" id="29448"/>
    <lineage>
        <taxon>Bacteria</taxon>
        <taxon>Pseudomonadati</taxon>
        <taxon>Pseudomonadota</taxon>
        <taxon>Alphaproteobacteria</taxon>
        <taxon>Hyphomicrobiales</taxon>
        <taxon>Nitrobacteraceae</taxon>
        <taxon>Bradyrhizobium</taxon>
    </lineage>
</organism>
<comment type="caution">
    <text evidence="1">The sequence shown here is derived from an EMBL/GenBank/DDBJ whole genome shotgun (WGS) entry which is preliminary data.</text>
</comment>
<evidence type="ECO:0000313" key="1">
    <source>
        <dbReference type="EMBL" id="MBP1291965.1"/>
    </source>
</evidence>
<evidence type="ECO:0000313" key="2">
    <source>
        <dbReference type="Proteomes" id="UP000673383"/>
    </source>
</evidence>
<accession>A0A8I2BYK2</accession>
<dbReference type="EMBL" id="JAFICZ010000001">
    <property type="protein sequence ID" value="MBP1291965.1"/>
    <property type="molecule type" value="Genomic_DNA"/>
</dbReference>
<reference evidence="1" key="1">
    <citation type="submission" date="2021-02" db="EMBL/GenBank/DDBJ databases">
        <title>Genomic Encyclopedia of Type Strains, Phase IV (KMG-V): Genome sequencing to study the core and pangenomes of soil and plant-associated prokaryotes.</title>
        <authorList>
            <person name="Whitman W."/>
        </authorList>
    </citation>
    <scope>NUCLEOTIDE SEQUENCE</scope>
    <source>
        <strain evidence="1">USDA 406</strain>
    </source>
</reference>
<dbReference type="RefSeq" id="WP_172645824.1">
    <property type="nucleotide sequence ID" value="NZ_JAFICZ010000001.1"/>
</dbReference>
<dbReference type="AlphaFoldDB" id="A0A8I2BYK2"/>